<dbReference type="InParanoid" id="M1A3E7"/>
<organism evidence="1 2">
    <name type="scientific">Solanum tuberosum</name>
    <name type="common">Potato</name>
    <dbReference type="NCBI Taxonomy" id="4113"/>
    <lineage>
        <taxon>Eukaryota</taxon>
        <taxon>Viridiplantae</taxon>
        <taxon>Streptophyta</taxon>
        <taxon>Embryophyta</taxon>
        <taxon>Tracheophyta</taxon>
        <taxon>Spermatophyta</taxon>
        <taxon>Magnoliopsida</taxon>
        <taxon>eudicotyledons</taxon>
        <taxon>Gunneridae</taxon>
        <taxon>Pentapetalae</taxon>
        <taxon>asterids</taxon>
        <taxon>lamiids</taxon>
        <taxon>Solanales</taxon>
        <taxon>Solanaceae</taxon>
        <taxon>Solanoideae</taxon>
        <taxon>Solaneae</taxon>
        <taxon>Solanum</taxon>
    </lineage>
</organism>
<keyword evidence="2" id="KW-1185">Reference proteome</keyword>
<dbReference type="Proteomes" id="UP000011115">
    <property type="component" value="Unassembled WGS sequence"/>
</dbReference>
<evidence type="ECO:0000313" key="1">
    <source>
        <dbReference type="EnsemblPlants" id="PGSC0003DMT400013859"/>
    </source>
</evidence>
<accession>M1A3E7</accession>
<dbReference type="OMA" id="VATMWIG"/>
<dbReference type="HOGENOM" id="CLU_2324833_0_0_1"/>
<name>M1A3E7_SOLTU</name>
<dbReference type="PANTHER" id="PTHR36617:SF16">
    <property type="entry name" value="OS04G0516500 PROTEIN"/>
    <property type="match status" value="1"/>
</dbReference>
<dbReference type="PaxDb" id="4113-PGSC0003DMT400013859"/>
<sequence length="99" mass="11830">MESNHELWPMLYFRSRIKVGDGQKTSFWEDKWNGATPMKQLHPELYMLCQQKQATVATMWIGQGWNLFLRRHLNDWEIEKVIALQNSVDNFSDLTEEKD</sequence>
<dbReference type="EnsemblPlants" id="PGSC0003DMT400013859">
    <property type="protein sequence ID" value="PGSC0003DMT400013859"/>
    <property type="gene ID" value="PGSC0003DMG400005425"/>
</dbReference>
<reference evidence="1" key="2">
    <citation type="submission" date="2015-06" db="UniProtKB">
        <authorList>
            <consortium name="EnsemblPlants"/>
        </authorList>
    </citation>
    <scope>IDENTIFICATION</scope>
    <source>
        <strain evidence="1">DM1-3 516 R44</strain>
    </source>
</reference>
<reference evidence="2" key="1">
    <citation type="journal article" date="2011" name="Nature">
        <title>Genome sequence and analysis of the tuber crop potato.</title>
        <authorList>
            <consortium name="The Potato Genome Sequencing Consortium"/>
        </authorList>
    </citation>
    <scope>NUCLEOTIDE SEQUENCE [LARGE SCALE GENOMIC DNA]</scope>
    <source>
        <strain evidence="2">cv. DM1-3 516 R44</strain>
    </source>
</reference>
<protein>
    <submittedName>
        <fullName evidence="1">Uncharacterized protein</fullName>
    </submittedName>
</protein>
<dbReference type="PANTHER" id="PTHR36617">
    <property type="entry name" value="PROTEIN, PUTATIVE-RELATED"/>
    <property type="match status" value="1"/>
</dbReference>
<dbReference type="AlphaFoldDB" id="M1A3E7"/>
<evidence type="ECO:0000313" key="2">
    <source>
        <dbReference type="Proteomes" id="UP000011115"/>
    </source>
</evidence>
<proteinExistence type="predicted"/>
<dbReference type="Gramene" id="PGSC0003DMT400013859">
    <property type="protein sequence ID" value="PGSC0003DMT400013859"/>
    <property type="gene ID" value="PGSC0003DMG400005425"/>
</dbReference>